<accession>A0A9P8UR51</accession>
<evidence type="ECO:0000256" key="3">
    <source>
        <dbReference type="ARBA" id="ARBA00023277"/>
    </source>
</evidence>
<evidence type="ECO:0000313" key="8">
    <source>
        <dbReference type="EMBL" id="KAH6656937.1"/>
    </source>
</evidence>
<dbReference type="Proteomes" id="UP000758603">
    <property type="component" value="Unassembled WGS sequence"/>
</dbReference>
<dbReference type="InterPro" id="IPR023296">
    <property type="entry name" value="Glyco_hydro_beta-prop_sf"/>
</dbReference>
<dbReference type="EMBL" id="JAGPXC010000002">
    <property type="protein sequence ID" value="KAH6656937.1"/>
    <property type="molecule type" value="Genomic_DNA"/>
</dbReference>
<sequence>MSTMLQKVLSLWGPAGPAGVSHGFHADDTKPDYPTAVAGNPFVEGLYADPDTAIYDGEYWVFATTSTDYEKQTYMDAFSSPDLINWTKHHNVLTLDNVKWATKALWAPAPIARNGKYYIYFGANDIQEDEDQDGLIGGIGVAVADHPGGPYKDAIGVPLIGHYHHGAQPIDQGVFIDDKDGQAYIYYGGHGHANVAKLNNDMVSIGTFDNGTQFKEITPENYVEGSLMIKRNGIYYFMWSEGGWQGPDYSVSYAMSESPIGPFKRQDKILQQDSAVAKGSGHHGIINVPGTDIWYIVYHRRPLSESDGNHRVLAYDRMFFNANDTIVPVRMLVQDNFADGNMIAWKTYGCDWFVVEERLTASNSSTGLAMLDTNFESLSFEATVNLSKSNASDAEAGVIFRAELQDDAGSFQGYFAGVTASGDIVLTYSHALNGTDVLARNSTEILHLGHEHRLRVTGTGNSIQIFLGDSKTPKIDTQVPDGYRSSGANGVRVYKAAAKFGSISITRLGDGL</sequence>
<dbReference type="CDD" id="cd18827">
    <property type="entry name" value="GH43_XlnD-like"/>
    <property type="match status" value="1"/>
</dbReference>
<dbReference type="SUPFAM" id="SSF75005">
    <property type="entry name" value="Arabinanase/levansucrase/invertase"/>
    <property type="match status" value="1"/>
</dbReference>
<feature type="site" description="Important for catalytic activity, responsible for pKa modulation of the active site Glu and correct orientation of both the proton donor and substrate" evidence="6">
    <location>
        <position position="171"/>
    </location>
</feature>
<dbReference type="InterPro" id="IPR006710">
    <property type="entry name" value="Glyco_hydro_43"/>
</dbReference>
<comment type="similarity">
    <text evidence="1 7">Belongs to the glycosyl hydrolase 43 family.</text>
</comment>
<proteinExistence type="inferred from homology"/>
<dbReference type="InterPro" id="IPR052176">
    <property type="entry name" value="Glycosyl_Hydrlase_43_Enz"/>
</dbReference>
<keyword evidence="9" id="KW-1185">Reference proteome</keyword>
<protein>
    <submittedName>
        <fullName evidence="8">Glycosyl hydrolase</fullName>
    </submittedName>
</protein>
<gene>
    <name evidence="8" type="ORF">BKA67DRAFT_532177</name>
</gene>
<comment type="caution">
    <text evidence="8">The sequence shown here is derived from an EMBL/GenBank/DDBJ whole genome shotgun (WGS) entry which is preliminary data.</text>
</comment>
<dbReference type="PANTHER" id="PTHR43772">
    <property type="entry name" value="ENDO-1,4-BETA-XYLANASE"/>
    <property type="match status" value="1"/>
</dbReference>
<feature type="active site" description="Proton donor" evidence="5">
    <location>
        <position position="224"/>
    </location>
</feature>
<evidence type="ECO:0000256" key="4">
    <source>
        <dbReference type="ARBA" id="ARBA00023295"/>
    </source>
</evidence>
<keyword evidence="2 7" id="KW-0378">Hydrolase</keyword>
<evidence type="ECO:0000256" key="6">
    <source>
        <dbReference type="PIRSR" id="PIRSR606710-2"/>
    </source>
</evidence>
<evidence type="ECO:0000313" key="9">
    <source>
        <dbReference type="Proteomes" id="UP000758603"/>
    </source>
</evidence>
<reference evidence="8" key="1">
    <citation type="journal article" date="2021" name="Nat. Commun.">
        <title>Genetic determinants of endophytism in the Arabidopsis root mycobiome.</title>
        <authorList>
            <person name="Mesny F."/>
            <person name="Miyauchi S."/>
            <person name="Thiergart T."/>
            <person name="Pickel B."/>
            <person name="Atanasova L."/>
            <person name="Karlsson M."/>
            <person name="Huettel B."/>
            <person name="Barry K.W."/>
            <person name="Haridas S."/>
            <person name="Chen C."/>
            <person name="Bauer D."/>
            <person name="Andreopoulos W."/>
            <person name="Pangilinan J."/>
            <person name="LaButti K."/>
            <person name="Riley R."/>
            <person name="Lipzen A."/>
            <person name="Clum A."/>
            <person name="Drula E."/>
            <person name="Henrissat B."/>
            <person name="Kohler A."/>
            <person name="Grigoriev I.V."/>
            <person name="Martin F.M."/>
            <person name="Hacquard S."/>
        </authorList>
    </citation>
    <scope>NUCLEOTIDE SEQUENCE</scope>
    <source>
        <strain evidence="8">MPI-SDFR-AT-0073</strain>
    </source>
</reference>
<evidence type="ECO:0000256" key="2">
    <source>
        <dbReference type="ARBA" id="ARBA00022801"/>
    </source>
</evidence>
<dbReference type="AlphaFoldDB" id="A0A9P8UR51"/>
<keyword evidence="4 7" id="KW-0326">Glycosidase</keyword>
<keyword evidence="3" id="KW-0119">Carbohydrate metabolism</keyword>
<dbReference type="RefSeq" id="XP_045961171.1">
    <property type="nucleotide sequence ID" value="XM_046099493.1"/>
</dbReference>
<dbReference type="Gene3D" id="2.115.10.20">
    <property type="entry name" value="Glycosyl hydrolase domain, family 43"/>
    <property type="match status" value="1"/>
</dbReference>
<dbReference type="Pfam" id="PF04616">
    <property type="entry name" value="Glyco_hydro_43"/>
    <property type="match status" value="1"/>
</dbReference>
<dbReference type="Gene3D" id="2.60.120.560">
    <property type="entry name" value="Exo-inulinase, domain 1"/>
    <property type="match status" value="1"/>
</dbReference>
<dbReference type="GO" id="GO:0005975">
    <property type="term" value="P:carbohydrate metabolic process"/>
    <property type="evidence" value="ECO:0007669"/>
    <property type="project" value="InterPro"/>
</dbReference>
<feature type="active site" description="Proton acceptor" evidence="5">
    <location>
        <position position="49"/>
    </location>
</feature>
<evidence type="ECO:0000256" key="5">
    <source>
        <dbReference type="PIRSR" id="PIRSR606710-1"/>
    </source>
</evidence>
<evidence type="ECO:0000256" key="7">
    <source>
        <dbReference type="RuleBase" id="RU361187"/>
    </source>
</evidence>
<evidence type="ECO:0000256" key="1">
    <source>
        <dbReference type="ARBA" id="ARBA00009865"/>
    </source>
</evidence>
<dbReference type="OrthoDB" id="5211809at2759"/>
<organism evidence="8 9">
    <name type="scientific">Truncatella angustata</name>
    <dbReference type="NCBI Taxonomy" id="152316"/>
    <lineage>
        <taxon>Eukaryota</taxon>
        <taxon>Fungi</taxon>
        <taxon>Dikarya</taxon>
        <taxon>Ascomycota</taxon>
        <taxon>Pezizomycotina</taxon>
        <taxon>Sordariomycetes</taxon>
        <taxon>Xylariomycetidae</taxon>
        <taxon>Amphisphaeriales</taxon>
        <taxon>Sporocadaceae</taxon>
        <taxon>Truncatella</taxon>
    </lineage>
</organism>
<dbReference type="GeneID" id="70128385"/>
<dbReference type="GO" id="GO:0004553">
    <property type="term" value="F:hydrolase activity, hydrolyzing O-glycosyl compounds"/>
    <property type="evidence" value="ECO:0007669"/>
    <property type="project" value="InterPro"/>
</dbReference>
<dbReference type="PANTHER" id="PTHR43772:SF2">
    <property type="entry name" value="PUTATIVE (AFU_ORTHOLOGUE AFUA_2G04480)-RELATED"/>
    <property type="match status" value="1"/>
</dbReference>
<name>A0A9P8UR51_9PEZI</name>